<proteinExistence type="predicted"/>
<dbReference type="PROSITE" id="PS50240">
    <property type="entry name" value="TRYPSIN_DOM"/>
    <property type="match status" value="1"/>
</dbReference>
<evidence type="ECO:0000256" key="1">
    <source>
        <dbReference type="ARBA" id="ARBA00023157"/>
    </source>
</evidence>
<dbReference type="PANTHER" id="PTHR24252:SF18">
    <property type="entry name" value="OVOCHYMASE 1"/>
    <property type="match status" value="1"/>
</dbReference>
<dbReference type="AlphaFoldDB" id="A0A0K2U095"/>
<evidence type="ECO:0000256" key="2">
    <source>
        <dbReference type="SAM" id="SignalP"/>
    </source>
</evidence>
<dbReference type="OrthoDB" id="6338546at2759"/>
<name>A0A0K2U095_LEPSM</name>
<dbReference type="InterPro" id="IPR001254">
    <property type="entry name" value="Trypsin_dom"/>
</dbReference>
<feature type="domain" description="Peptidase S1" evidence="3">
    <location>
        <begin position="37"/>
        <end position="160"/>
    </location>
</feature>
<dbReference type="SMART" id="SM00020">
    <property type="entry name" value="Tryp_SPc"/>
    <property type="match status" value="1"/>
</dbReference>
<dbReference type="PROSITE" id="PS00134">
    <property type="entry name" value="TRYPSIN_HIS"/>
    <property type="match status" value="1"/>
</dbReference>
<dbReference type="FunFam" id="2.40.10.10:FF:000068">
    <property type="entry name" value="transmembrane protease serine 2"/>
    <property type="match status" value="1"/>
</dbReference>
<keyword evidence="1" id="KW-1015">Disulfide bond</keyword>
<dbReference type="InterPro" id="IPR043504">
    <property type="entry name" value="Peptidase_S1_PA_chymotrypsin"/>
</dbReference>
<evidence type="ECO:0000259" key="3">
    <source>
        <dbReference type="PROSITE" id="PS50240"/>
    </source>
</evidence>
<dbReference type="GO" id="GO:0006508">
    <property type="term" value="P:proteolysis"/>
    <property type="evidence" value="ECO:0007669"/>
    <property type="project" value="InterPro"/>
</dbReference>
<evidence type="ECO:0000313" key="4">
    <source>
        <dbReference type="EMBL" id="CDW31668.1"/>
    </source>
</evidence>
<dbReference type="Pfam" id="PF00089">
    <property type="entry name" value="Trypsin"/>
    <property type="match status" value="1"/>
</dbReference>
<protein>
    <submittedName>
        <fullName evidence="4">Coagulation factor IX [Myotis lucifugus]</fullName>
    </submittedName>
</protein>
<dbReference type="GO" id="GO:0004252">
    <property type="term" value="F:serine-type endopeptidase activity"/>
    <property type="evidence" value="ECO:0007669"/>
    <property type="project" value="InterPro"/>
</dbReference>
<feature type="chain" id="PRO_5005488302" evidence="2">
    <location>
        <begin position="21"/>
        <end position="160"/>
    </location>
</feature>
<gene>
    <name evidence="4" type="primary">F9</name>
</gene>
<organism evidence="4">
    <name type="scientific">Lepeophtheirus salmonis</name>
    <name type="common">Salmon louse</name>
    <name type="synonym">Caligus salmonis</name>
    <dbReference type="NCBI Taxonomy" id="72036"/>
    <lineage>
        <taxon>Eukaryota</taxon>
        <taxon>Metazoa</taxon>
        <taxon>Ecdysozoa</taxon>
        <taxon>Arthropoda</taxon>
        <taxon>Crustacea</taxon>
        <taxon>Multicrustacea</taxon>
        <taxon>Hexanauplia</taxon>
        <taxon>Copepoda</taxon>
        <taxon>Siphonostomatoida</taxon>
        <taxon>Caligidae</taxon>
        <taxon>Lepeophtheirus</taxon>
    </lineage>
</organism>
<dbReference type="InterPro" id="IPR009003">
    <property type="entry name" value="Peptidase_S1_PA"/>
</dbReference>
<dbReference type="PANTHER" id="PTHR24252">
    <property type="entry name" value="ACROSIN-RELATED"/>
    <property type="match status" value="1"/>
</dbReference>
<feature type="signal peptide" evidence="2">
    <location>
        <begin position="1"/>
        <end position="20"/>
    </location>
</feature>
<reference evidence="4" key="1">
    <citation type="submission" date="2014-05" db="EMBL/GenBank/DDBJ databases">
        <authorList>
            <person name="Chronopoulou M."/>
        </authorList>
    </citation>
    <scope>NUCLEOTIDE SEQUENCE</scope>
    <source>
        <tissue evidence="4">Whole organism</tissue>
    </source>
</reference>
<keyword evidence="2" id="KW-0732">Signal</keyword>
<dbReference type="SUPFAM" id="SSF50494">
    <property type="entry name" value="Trypsin-like serine proteases"/>
    <property type="match status" value="1"/>
</dbReference>
<dbReference type="EMBL" id="HACA01014307">
    <property type="protein sequence ID" value="CDW31668.1"/>
    <property type="molecule type" value="Transcribed_RNA"/>
</dbReference>
<dbReference type="InterPro" id="IPR018114">
    <property type="entry name" value="TRYPSIN_HIS"/>
</dbReference>
<dbReference type="PRINTS" id="PR00722">
    <property type="entry name" value="CHYMOTRYPSIN"/>
</dbReference>
<dbReference type="InterPro" id="IPR001314">
    <property type="entry name" value="Peptidase_S1A"/>
</dbReference>
<sequence>MMKLFCAILLSIAFLQSSSAEYEDICGIENKEFSSKIIGGQEAEPNQFPWVVAILMSSIFGSGRCTGSIVNKQYILTASHCVAQFDRFTISAGTHDYSKDEPHQQIMLATESIPHPNFTNNMFEYHDDIALIKLEKELEFNGNLLYLFYSKNDDVNCRLC</sequence>
<accession>A0A0K2U095</accession>
<dbReference type="Gene3D" id="2.40.10.10">
    <property type="entry name" value="Trypsin-like serine proteases"/>
    <property type="match status" value="1"/>
</dbReference>